<name>A0A383D4U6_9ZZZZ</name>
<dbReference type="AlphaFoldDB" id="A0A383D4U6"/>
<protein>
    <recommendedName>
        <fullName evidence="2">AB hydrolase-1 domain-containing protein</fullName>
    </recommendedName>
</protein>
<dbReference type="PANTHER" id="PTHR43329">
    <property type="entry name" value="EPOXIDE HYDROLASE"/>
    <property type="match status" value="1"/>
</dbReference>
<evidence type="ECO:0000259" key="2">
    <source>
        <dbReference type="Pfam" id="PF00561"/>
    </source>
</evidence>
<feature type="non-terminal residue" evidence="3">
    <location>
        <position position="152"/>
    </location>
</feature>
<dbReference type="Pfam" id="PF00561">
    <property type="entry name" value="Abhydrolase_1"/>
    <property type="match status" value="1"/>
</dbReference>
<dbReference type="Gene3D" id="3.40.50.1820">
    <property type="entry name" value="alpha/beta hydrolase"/>
    <property type="match status" value="1"/>
</dbReference>
<dbReference type="GO" id="GO:0016787">
    <property type="term" value="F:hydrolase activity"/>
    <property type="evidence" value="ECO:0007669"/>
    <property type="project" value="UniProtKB-KW"/>
</dbReference>
<dbReference type="InterPro" id="IPR000639">
    <property type="entry name" value="Epox_hydrolase-like"/>
</dbReference>
<organism evidence="3">
    <name type="scientific">marine metagenome</name>
    <dbReference type="NCBI Taxonomy" id="408172"/>
    <lineage>
        <taxon>unclassified sequences</taxon>
        <taxon>metagenomes</taxon>
        <taxon>ecological metagenomes</taxon>
    </lineage>
</organism>
<evidence type="ECO:0000256" key="1">
    <source>
        <dbReference type="ARBA" id="ARBA00022801"/>
    </source>
</evidence>
<dbReference type="PRINTS" id="PR00111">
    <property type="entry name" value="ABHYDROLASE"/>
</dbReference>
<dbReference type="InterPro" id="IPR029058">
    <property type="entry name" value="AB_hydrolase_fold"/>
</dbReference>
<gene>
    <name evidence="3" type="ORF">METZ01_LOCUS492137</name>
</gene>
<reference evidence="3" key="1">
    <citation type="submission" date="2018-05" db="EMBL/GenBank/DDBJ databases">
        <authorList>
            <person name="Lanie J.A."/>
            <person name="Ng W.-L."/>
            <person name="Kazmierczak K.M."/>
            <person name="Andrzejewski T.M."/>
            <person name="Davidsen T.M."/>
            <person name="Wayne K.J."/>
            <person name="Tettelin H."/>
            <person name="Glass J.I."/>
            <person name="Rusch D."/>
            <person name="Podicherti R."/>
            <person name="Tsui H.-C.T."/>
            <person name="Winkler M.E."/>
        </authorList>
    </citation>
    <scope>NUCLEOTIDE SEQUENCE</scope>
</reference>
<evidence type="ECO:0000313" key="3">
    <source>
        <dbReference type="EMBL" id="SVE39283.1"/>
    </source>
</evidence>
<dbReference type="SUPFAM" id="SSF53474">
    <property type="entry name" value="alpha/beta-Hydrolases"/>
    <property type="match status" value="1"/>
</dbReference>
<keyword evidence="1" id="KW-0378">Hydrolase</keyword>
<dbReference type="InterPro" id="IPR000073">
    <property type="entry name" value="AB_hydrolase_1"/>
</dbReference>
<dbReference type="PRINTS" id="PR00412">
    <property type="entry name" value="EPOXHYDRLASE"/>
</dbReference>
<feature type="domain" description="AB hydrolase-1" evidence="2">
    <location>
        <begin position="31"/>
        <end position="131"/>
    </location>
</feature>
<sequence>MTTEERTHIKHNYATINGIRMHYAEAGSGELVILLHGFPDCWYTWRHQINALSKKYRVVVPDMRGYNETDNIGPFDTGTLRQDVIKLVHQLGNKQAHIIGHDWGGAIAWNLAISNPEVVQTLGICNIPHPANFFKGLRTFAQLKRSWYIFFF</sequence>
<proteinExistence type="predicted"/>
<accession>A0A383D4U6</accession>
<dbReference type="EMBL" id="UINC01214174">
    <property type="protein sequence ID" value="SVE39283.1"/>
    <property type="molecule type" value="Genomic_DNA"/>
</dbReference>